<dbReference type="AlphaFoldDB" id="A0A429YSE3"/>
<evidence type="ECO:0000313" key="2">
    <source>
        <dbReference type="EMBL" id="RST84367.1"/>
    </source>
</evidence>
<evidence type="ECO:0000259" key="1">
    <source>
        <dbReference type="Pfam" id="PF20797"/>
    </source>
</evidence>
<comment type="caution">
    <text evidence="2">The sequence shown here is derived from an EMBL/GenBank/DDBJ whole genome shotgun (WGS) entry which is preliminary data.</text>
</comment>
<dbReference type="OrthoDB" id="7915912at2"/>
<protein>
    <recommendedName>
        <fullName evidence="1">HepT-like domain-containing protein</fullName>
    </recommendedName>
</protein>
<dbReference type="EMBL" id="RWKW01000094">
    <property type="protein sequence ID" value="RST84367.1"/>
    <property type="molecule type" value="Genomic_DNA"/>
</dbReference>
<dbReference type="Pfam" id="PF20797">
    <property type="entry name" value="HepT-like_2"/>
    <property type="match status" value="1"/>
</dbReference>
<dbReference type="Proteomes" id="UP000278398">
    <property type="component" value="Unassembled WGS sequence"/>
</dbReference>
<dbReference type="RefSeq" id="WP_126701928.1">
    <property type="nucleotide sequence ID" value="NZ_RWKW01000094.1"/>
</dbReference>
<evidence type="ECO:0000313" key="3">
    <source>
        <dbReference type="Proteomes" id="UP000278398"/>
    </source>
</evidence>
<organism evidence="2 3">
    <name type="scientific">Aquibium carbonis</name>
    <dbReference type="NCBI Taxonomy" id="2495581"/>
    <lineage>
        <taxon>Bacteria</taxon>
        <taxon>Pseudomonadati</taxon>
        <taxon>Pseudomonadota</taxon>
        <taxon>Alphaproteobacteria</taxon>
        <taxon>Hyphomicrobiales</taxon>
        <taxon>Phyllobacteriaceae</taxon>
        <taxon>Aquibium</taxon>
    </lineage>
</organism>
<name>A0A429YSE3_9HYPH</name>
<sequence length="158" mass="17548">MTDARWIDIDADFAAAAEHFANGCTLYDVGGFDAPGIDGYRARMALMHALQSAYTSAEAGMLRLLRLLSEEAPQGEDWHYKLIERLRGGIEGERSRPPVFSDDVASDLHETRSFRHRVIHGYGDFKAERALPSIEAARRLSTALPIAVDAFKRLIDDG</sequence>
<dbReference type="InterPro" id="IPR048769">
    <property type="entry name" value="HepT-like_dom"/>
</dbReference>
<gene>
    <name evidence="2" type="ORF">EJC49_21210</name>
</gene>
<feature type="domain" description="HepT-like" evidence="1">
    <location>
        <begin position="45"/>
        <end position="154"/>
    </location>
</feature>
<reference evidence="2 3" key="1">
    <citation type="submission" date="2018-12" db="EMBL/GenBank/DDBJ databases">
        <title>Mesorhizobium carbonis sp. nov., isolated from coal mine water.</title>
        <authorList>
            <person name="Xin W."/>
            <person name="Xu Z."/>
            <person name="Xiang F."/>
            <person name="Zhang J."/>
            <person name="Xi L."/>
            <person name="Liu J."/>
        </authorList>
    </citation>
    <scope>NUCLEOTIDE SEQUENCE [LARGE SCALE GENOMIC DNA]</scope>
    <source>
        <strain evidence="2 3">B2.3</strain>
    </source>
</reference>
<proteinExistence type="predicted"/>
<accession>A0A429YSE3</accession>
<keyword evidence="3" id="KW-1185">Reference proteome</keyword>